<evidence type="ECO:0000313" key="3">
    <source>
        <dbReference type="EMBL" id="MBF4160749.1"/>
    </source>
</evidence>
<dbReference type="RefSeq" id="WP_194501930.1">
    <property type="nucleotide sequence ID" value="NZ_JADIVZ010000001.1"/>
</dbReference>
<dbReference type="Proteomes" id="UP000656804">
    <property type="component" value="Unassembled WGS sequence"/>
</dbReference>
<dbReference type="InterPro" id="IPR055140">
    <property type="entry name" value="Thiolase_C_2"/>
</dbReference>
<dbReference type="InterPro" id="IPR016039">
    <property type="entry name" value="Thiolase-like"/>
</dbReference>
<dbReference type="Pfam" id="PF00108">
    <property type="entry name" value="Thiolase_N"/>
    <property type="match status" value="1"/>
</dbReference>
<dbReference type="PANTHER" id="PTHR42870">
    <property type="entry name" value="ACETYL-COA C-ACETYLTRANSFERASE"/>
    <property type="match status" value="1"/>
</dbReference>
<dbReference type="CDD" id="cd00829">
    <property type="entry name" value="SCP-x_thiolase"/>
    <property type="match status" value="1"/>
</dbReference>
<reference evidence="3" key="1">
    <citation type="submission" date="2020-11" db="EMBL/GenBank/DDBJ databases">
        <title>Nocardioides sp. CBS4Y-1, whole genome shotgun sequence.</title>
        <authorList>
            <person name="Tuo L."/>
        </authorList>
    </citation>
    <scope>NUCLEOTIDE SEQUENCE</scope>
    <source>
        <strain evidence="3">CBS4Y-1</strain>
    </source>
</reference>
<accession>A0A930YBR9</accession>
<evidence type="ECO:0000313" key="4">
    <source>
        <dbReference type="Proteomes" id="UP000656804"/>
    </source>
</evidence>
<dbReference type="AlphaFoldDB" id="A0A930YBR9"/>
<dbReference type="InterPro" id="IPR020616">
    <property type="entry name" value="Thiolase_N"/>
</dbReference>
<dbReference type="EMBL" id="JADIVZ010000001">
    <property type="protein sequence ID" value="MBF4160749.1"/>
    <property type="molecule type" value="Genomic_DNA"/>
</dbReference>
<dbReference type="InterPro" id="IPR002155">
    <property type="entry name" value="Thiolase"/>
</dbReference>
<dbReference type="SUPFAM" id="SSF53901">
    <property type="entry name" value="Thiolase-like"/>
    <property type="match status" value="2"/>
</dbReference>
<comment type="caution">
    <text evidence="3">The sequence shown here is derived from an EMBL/GenBank/DDBJ whole genome shotgun (WGS) entry which is preliminary data.</text>
</comment>
<dbReference type="Gene3D" id="3.40.47.10">
    <property type="match status" value="1"/>
</dbReference>
<evidence type="ECO:0000259" key="2">
    <source>
        <dbReference type="Pfam" id="PF22691"/>
    </source>
</evidence>
<dbReference type="NCBIfam" id="NF005704">
    <property type="entry name" value="PRK07516.1"/>
    <property type="match status" value="1"/>
</dbReference>
<dbReference type="Pfam" id="PF22691">
    <property type="entry name" value="Thiolase_C_1"/>
    <property type="match status" value="1"/>
</dbReference>
<sequence length="389" mass="40305">MSHPHLVGWAHTRFGTSELPDVESLIGEVSSAALADAEVDPSEVDAIFVGVFNHGFSRQGFEGALVGSGTPELALVPAMRAENACATGSAALYAAFDRIEAGRATIALVVGAEKMTATGGPALNDILLGASHRASEGNYSSFAHVFADLADRYADRYGDPHDAMAMIAAKNHRHGVDNPYAHLRKDVGYEFCATPSERNPVVSGRLLRTDCSMVSDGAAALVVTGEDVARGRRRAVAVTGRGQANDHLAIAARRDPLELAGARAAFAAALRGAGIGLDGLDLLETHDCFTVAELLQYEAFGIAEPGKAAQALADGVTNADGRVPVNRSGGLKAKGHPLGATGVSQHVMAAMQLVGEAGDMQLPSVDRAAVFNMGGAAVANYASVLERAR</sequence>
<feature type="domain" description="Thiolase C-terminal" evidence="2">
    <location>
        <begin position="242"/>
        <end position="387"/>
    </location>
</feature>
<organism evidence="3 4">
    <name type="scientific">Nocardioides acrostichi</name>
    <dbReference type="NCBI Taxonomy" id="2784339"/>
    <lineage>
        <taxon>Bacteria</taxon>
        <taxon>Bacillati</taxon>
        <taxon>Actinomycetota</taxon>
        <taxon>Actinomycetes</taxon>
        <taxon>Propionibacteriales</taxon>
        <taxon>Nocardioidaceae</taxon>
        <taxon>Nocardioides</taxon>
    </lineage>
</organism>
<dbReference type="PIRSF" id="PIRSF000429">
    <property type="entry name" value="Ac-CoA_Ac_transf"/>
    <property type="match status" value="1"/>
</dbReference>
<gene>
    <name evidence="3" type="ORF">ISG29_03550</name>
</gene>
<keyword evidence="4" id="KW-1185">Reference proteome</keyword>
<proteinExistence type="predicted"/>
<evidence type="ECO:0000259" key="1">
    <source>
        <dbReference type="Pfam" id="PF00108"/>
    </source>
</evidence>
<name>A0A930YBR9_9ACTN</name>
<dbReference type="PANTHER" id="PTHR42870:SF1">
    <property type="entry name" value="NON-SPECIFIC LIPID-TRANSFER PROTEIN-LIKE 2"/>
    <property type="match status" value="1"/>
</dbReference>
<feature type="domain" description="Thiolase N-terminal" evidence="1">
    <location>
        <begin position="20"/>
        <end position="185"/>
    </location>
</feature>
<dbReference type="GO" id="GO:0016747">
    <property type="term" value="F:acyltransferase activity, transferring groups other than amino-acyl groups"/>
    <property type="evidence" value="ECO:0007669"/>
    <property type="project" value="InterPro"/>
</dbReference>
<protein>
    <submittedName>
        <fullName evidence="3">Thiolase domain-containing protein</fullName>
    </submittedName>
</protein>